<gene>
    <name evidence="9" type="primary">secE</name>
    <name evidence="10" type="ORF">CLVI_32200</name>
</gene>
<reference evidence="10 11" key="1">
    <citation type="submission" date="2018-03" db="EMBL/GenBank/DDBJ databases">
        <title>Genome sequence of Clostridium vincentii DSM 10228.</title>
        <authorList>
            <person name="Poehlein A."/>
            <person name="Daniel R."/>
        </authorList>
    </citation>
    <scope>NUCLEOTIDE SEQUENCE [LARGE SCALE GENOMIC DNA]</scope>
    <source>
        <strain evidence="10 11">DSM 10228</strain>
    </source>
</reference>
<dbReference type="GO" id="GO:0005886">
    <property type="term" value="C:plasma membrane"/>
    <property type="evidence" value="ECO:0007669"/>
    <property type="project" value="UniProtKB-SubCell"/>
</dbReference>
<proteinExistence type="inferred from homology"/>
<dbReference type="InterPro" id="IPR005807">
    <property type="entry name" value="SecE_bac"/>
</dbReference>
<evidence type="ECO:0000256" key="8">
    <source>
        <dbReference type="ARBA" id="ARBA00023136"/>
    </source>
</evidence>
<dbReference type="Pfam" id="PF00584">
    <property type="entry name" value="SecE"/>
    <property type="match status" value="1"/>
</dbReference>
<evidence type="ECO:0000256" key="1">
    <source>
        <dbReference type="ARBA" id="ARBA00004370"/>
    </source>
</evidence>
<dbReference type="NCBIfam" id="TIGR00964">
    <property type="entry name" value="secE_bact"/>
    <property type="match status" value="1"/>
</dbReference>
<dbReference type="GO" id="GO:0006605">
    <property type="term" value="P:protein targeting"/>
    <property type="evidence" value="ECO:0007669"/>
    <property type="project" value="UniProtKB-UniRule"/>
</dbReference>
<dbReference type="EMBL" id="PVXQ01000054">
    <property type="protein sequence ID" value="PRR79815.1"/>
    <property type="molecule type" value="Genomic_DNA"/>
</dbReference>
<comment type="subunit">
    <text evidence="9">Component of the Sec protein translocase complex. Heterotrimer consisting of SecY, SecE and SecG subunits. The heterotrimers can form oligomers, although 1 heterotrimer is thought to be able to translocate proteins. Interacts with the ribosome. Interacts with SecDF, and other proteins may be involved. Interacts with SecA.</text>
</comment>
<dbReference type="Proteomes" id="UP000239471">
    <property type="component" value="Unassembled WGS sequence"/>
</dbReference>
<dbReference type="GO" id="GO:0043952">
    <property type="term" value="P:protein transport by the Sec complex"/>
    <property type="evidence" value="ECO:0007669"/>
    <property type="project" value="UniProtKB-UniRule"/>
</dbReference>
<evidence type="ECO:0000313" key="10">
    <source>
        <dbReference type="EMBL" id="PRR79815.1"/>
    </source>
</evidence>
<name>A0A2T0B7I4_9CLOT</name>
<comment type="similarity">
    <text evidence="9">Belongs to the SecE/SEC61-gamma family.</text>
</comment>
<protein>
    <recommendedName>
        <fullName evidence="9">Protein translocase subunit SecE</fullName>
    </recommendedName>
</protein>
<dbReference type="GO" id="GO:0009306">
    <property type="term" value="P:protein secretion"/>
    <property type="evidence" value="ECO:0007669"/>
    <property type="project" value="UniProtKB-UniRule"/>
</dbReference>
<dbReference type="Gene3D" id="1.20.5.1030">
    <property type="entry name" value="Preprotein translocase secy subunit"/>
    <property type="match status" value="1"/>
</dbReference>
<feature type="transmembrane region" description="Helical" evidence="9">
    <location>
        <begin position="42"/>
        <end position="64"/>
    </location>
</feature>
<dbReference type="PANTHER" id="PTHR33910">
    <property type="entry name" value="PROTEIN TRANSLOCASE SUBUNIT SECE"/>
    <property type="match status" value="1"/>
</dbReference>
<dbReference type="AlphaFoldDB" id="A0A2T0B7I4"/>
<keyword evidence="4 9" id="KW-0812">Transmembrane</keyword>
<dbReference type="GO" id="GO:0008320">
    <property type="term" value="F:protein transmembrane transporter activity"/>
    <property type="evidence" value="ECO:0007669"/>
    <property type="project" value="UniProtKB-UniRule"/>
</dbReference>
<keyword evidence="5 9" id="KW-0653">Protein transport</keyword>
<evidence type="ECO:0000256" key="4">
    <source>
        <dbReference type="ARBA" id="ARBA00022692"/>
    </source>
</evidence>
<dbReference type="OrthoDB" id="9799073at2"/>
<keyword evidence="6 9" id="KW-1133">Transmembrane helix</keyword>
<comment type="caution">
    <text evidence="10">The sequence shown here is derived from an EMBL/GenBank/DDBJ whole genome shotgun (WGS) entry which is preliminary data.</text>
</comment>
<comment type="subcellular location">
    <subcellularLocation>
        <location evidence="9">Cell membrane</location>
        <topology evidence="9">Single-pass membrane protein</topology>
    </subcellularLocation>
    <subcellularLocation>
        <location evidence="1">Membrane</location>
    </subcellularLocation>
</comment>
<evidence type="ECO:0000256" key="3">
    <source>
        <dbReference type="ARBA" id="ARBA00022475"/>
    </source>
</evidence>
<keyword evidence="2 9" id="KW-0813">Transport</keyword>
<evidence type="ECO:0000313" key="11">
    <source>
        <dbReference type="Proteomes" id="UP000239471"/>
    </source>
</evidence>
<keyword evidence="7 9" id="KW-0811">Translocation</keyword>
<dbReference type="HAMAP" id="MF_00422">
    <property type="entry name" value="SecE"/>
    <property type="match status" value="1"/>
</dbReference>
<evidence type="ECO:0000256" key="5">
    <source>
        <dbReference type="ARBA" id="ARBA00022927"/>
    </source>
</evidence>
<keyword evidence="3 9" id="KW-1003">Cell membrane</keyword>
<sequence>MAGNSINVQNNAKKSGIVKFFKGMKAEIKIITWPSKKETKKALIAVAVVTLIYVIWVGGFDYIFQNLFEAILKLK</sequence>
<comment type="function">
    <text evidence="9">Essential subunit of the Sec protein translocation channel SecYEG. Clamps together the 2 halves of SecY. May contact the channel plug during translocation.</text>
</comment>
<evidence type="ECO:0000256" key="2">
    <source>
        <dbReference type="ARBA" id="ARBA00022448"/>
    </source>
</evidence>
<dbReference type="PANTHER" id="PTHR33910:SF1">
    <property type="entry name" value="PROTEIN TRANSLOCASE SUBUNIT SECE"/>
    <property type="match status" value="1"/>
</dbReference>
<keyword evidence="11" id="KW-1185">Reference proteome</keyword>
<dbReference type="InterPro" id="IPR038379">
    <property type="entry name" value="SecE_sf"/>
</dbReference>
<dbReference type="InterPro" id="IPR001901">
    <property type="entry name" value="Translocase_SecE/Sec61-g"/>
</dbReference>
<dbReference type="RefSeq" id="WP_106061088.1">
    <property type="nucleotide sequence ID" value="NZ_PVXQ01000054.1"/>
</dbReference>
<evidence type="ECO:0000256" key="6">
    <source>
        <dbReference type="ARBA" id="ARBA00022989"/>
    </source>
</evidence>
<dbReference type="GO" id="GO:0065002">
    <property type="term" value="P:intracellular protein transmembrane transport"/>
    <property type="evidence" value="ECO:0007669"/>
    <property type="project" value="UniProtKB-UniRule"/>
</dbReference>
<accession>A0A2T0B7I4</accession>
<evidence type="ECO:0000256" key="9">
    <source>
        <dbReference type="HAMAP-Rule" id="MF_00422"/>
    </source>
</evidence>
<organism evidence="10 11">
    <name type="scientific">Clostridium vincentii</name>
    <dbReference type="NCBI Taxonomy" id="52704"/>
    <lineage>
        <taxon>Bacteria</taxon>
        <taxon>Bacillati</taxon>
        <taxon>Bacillota</taxon>
        <taxon>Clostridia</taxon>
        <taxon>Eubacteriales</taxon>
        <taxon>Clostridiaceae</taxon>
        <taxon>Clostridium</taxon>
    </lineage>
</organism>
<evidence type="ECO:0000256" key="7">
    <source>
        <dbReference type="ARBA" id="ARBA00023010"/>
    </source>
</evidence>
<keyword evidence="8 9" id="KW-0472">Membrane</keyword>